<dbReference type="PANTHER" id="PTHR33988:SF2">
    <property type="entry name" value="ENDORIBONUCLEASE MAZF"/>
    <property type="match status" value="1"/>
</dbReference>
<accession>A0ABT2S8C8</accession>
<dbReference type="Pfam" id="PF02452">
    <property type="entry name" value="PemK_toxin"/>
    <property type="match status" value="1"/>
</dbReference>
<dbReference type="InterPro" id="IPR011067">
    <property type="entry name" value="Plasmid_toxin/cell-grow_inhib"/>
</dbReference>
<dbReference type="Proteomes" id="UP001207605">
    <property type="component" value="Unassembled WGS sequence"/>
</dbReference>
<organism evidence="4 5">
    <name type="scientific">Dorea ammoniilytica</name>
    <dbReference type="NCBI Taxonomy" id="2981788"/>
    <lineage>
        <taxon>Bacteria</taxon>
        <taxon>Bacillati</taxon>
        <taxon>Bacillota</taxon>
        <taxon>Clostridia</taxon>
        <taxon>Lachnospirales</taxon>
        <taxon>Lachnospiraceae</taxon>
        <taxon>Dorea</taxon>
    </lineage>
</organism>
<dbReference type="Gene3D" id="2.30.30.110">
    <property type="match status" value="1"/>
</dbReference>
<dbReference type="SUPFAM" id="SSF50118">
    <property type="entry name" value="Cell growth inhibitor/plasmid maintenance toxic component"/>
    <property type="match status" value="1"/>
</dbReference>
<proteinExistence type="inferred from homology"/>
<comment type="caution">
    <text evidence="4">The sequence shown here is derived from an EMBL/GenBank/DDBJ whole genome shotgun (WGS) entry which is preliminary data.</text>
</comment>
<evidence type="ECO:0000256" key="3">
    <source>
        <dbReference type="SAM" id="Coils"/>
    </source>
</evidence>
<comment type="similarity">
    <text evidence="1">Belongs to the PemK/MazF family.</text>
</comment>
<dbReference type="InterPro" id="IPR003477">
    <property type="entry name" value="PemK-like"/>
</dbReference>
<evidence type="ECO:0000313" key="5">
    <source>
        <dbReference type="Proteomes" id="UP001207605"/>
    </source>
</evidence>
<evidence type="ECO:0000256" key="2">
    <source>
        <dbReference type="ARBA" id="ARBA00022649"/>
    </source>
</evidence>
<feature type="coiled-coil region" evidence="3">
    <location>
        <begin position="117"/>
        <end position="151"/>
    </location>
</feature>
<name>A0ABT2S8C8_9FIRM</name>
<keyword evidence="5" id="KW-1185">Reference proteome</keyword>
<keyword evidence="3" id="KW-0175">Coiled coil</keyword>
<protein>
    <submittedName>
        <fullName evidence="4">Type II toxin-antitoxin system PemK/MazF family toxin</fullName>
    </submittedName>
</protein>
<reference evidence="4 5" key="1">
    <citation type="journal article" date="2021" name="ISME Commun">
        <title>Automated analysis of genomic sequences facilitates high-throughput and comprehensive description of bacteria.</title>
        <authorList>
            <person name="Hitch T.C.A."/>
        </authorList>
    </citation>
    <scope>NUCLEOTIDE SEQUENCE [LARGE SCALE GENOMIC DNA]</scope>
    <source>
        <strain evidence="4 5">Sanger_02</strain>
    </source>
</reference>
<gene>
    <name evidence="4" type="ORF">OCV65_11450</name>
</gene>
<dbReference type="PANTHER" id="PTHR33988">
    <property type="entry name" value="ENDORIBONUCLEASE MAZF-RELATED"/>
    <property type="match status" value="1"/>
</dbReference>
<keyword evidence="2" id="KW-1277">Toxin-antitoxin system</keyword>
<sequence>MDDIRRGEIFYIARGGATNGSEQFADRPAVVVSNDENNKHSGVIEVVYMTTQPKTDLPTHVTIRSTGRISTVLCEQVSSVSTERVNNYIGQVSEQEMKNIDIALMISLQLDNGGKSSKQYNETIQRQQEEIDSLKREIEMLQQECDDRIAEIEQDAAVYVEENRKVDASRQSEDIIKVQTERDTFKALYEQLFERLLTMGGTGN</sequence>
<evidence type="ECO:0000256" key="1">
    <source>
        <dbReference type="ARBA" id="ARBA00007521"/>
    </source>
</evidence>
<dbReference type="EMBL" id="JAOQJV010000019">
    <property type="protein sequence ID" value="MCU6700845.1"/>
    <property type="molecule type" value="Genomic_DNA"/>
</dbReference>
<evidence type="ECO:0000313" key="4">
    <source>
        <dbReference type="EMBL" id="MCU6700845.1"/>
    </source>
</evidence>
<dbReference type="RefSeq" id="WP_147567634.1">
    <property type="nucleotide sequence ID" value="NZ_JAOQJV010000019.1"/>
</dbReference>